<keyword evidence="3" id="KW-1185">Reference proteome</keyword>
<dbReference type="EMBL" id="BGZK01002565">
    <property type="protein sequence ID" value="GBP94948.1"/>
    <property type="molecule type" value="Genomic_DNA"/>
</dbReference>
<feature type="signal peptide" evidence="1">
    <location>
        <begin position="1"/>
        <end position="17"/>
    </location>
</feature>
<evidence type="ECO:0000313" key="3">
    <source>
        <dbReference type="Proteomes" id="UP000299102"/>
    </source>
</evidence>
<gene>
    <name evidence="2" type="ORF">EVAR_86566_1</name>
</gene>
<name>A0A4C2A4F9_EUMVA</name>
<organism evidence="2 3">
    <name type="scientific">Eumeta variegata</name>
    <name type="common">Bagworm moth</name>
    <name type="synonym">Eumeta japonica</name>
    <dbReference type="NCBI Taxonomy" id="151549"/>
    <lineage>
        <taxon>Eukaryota</taxon>
        <taxon>Metazoa</taxon>
        <taxon>Ecdysozoa</taxon>
        <taxon>Arthropoda</taxon>
        <taxon>Hexapoda</taxon>
        <taxon>Insecta</taxon>
        <taxon>Pterygota</taxon>
        <taxon>Neoptera</taxon>
        <taxon>Endopterygota</taxon>
        <taxon>Lepidoptera</taxon>
        <taxon>Glossata</taxon>
        <taxon>Ditrysia</taxon>
        <taxon>Tineoidea</taxon>
        <taxon>Psychidae</taxon>
        <taxon>Oiketicinae</taxon>
        <taxon>Eumeta</taxon>
    </lineage>
</organism>
<proteinExistence type="predicted"/>
<reference evidence="2 3" key="1">
    <citation type="journal article" date="2019" name="Commun. Biol.">
        <title>The bagworm genome reveals a unique fibroin gene that provides high tensile strength.</title>
        <authorList>
            <person name="Kono N."/>
            <person name="Nakamura H."/>
            <person name="Ohtoshi R."/>
            <person name="Tomita M."/>
            <person name="Numata K."/>
            <person name="Arakawa K."/>
        </authorList>
    </citation>
    <scope>NUCLEOTIDE SEQUENCE [LARGE SCALE GENOMIC DNA]</scope>
</reference>
<dbReference type="AlphaFoldDB" id="A0A4C2A4F9"/>
<accession>A0A4C2A4F9</accession>
<protein>
    <submittedName>
        <fullName evidence="2">Uncharacterized protein</fullName>
    </submittedName>
</protein>
<comment type="caution">
    <text evidence="2">The sequence shown here is derived from an EMBL/GenBank/DDBJ whole genome shotgun (WGS) entry which is preliminary data.</text>
</comment>
<sequence length="122" mass="13254">MFSIPILILLFLSTIDTDHDPSSLSKLVSLLIPTVVPLSILNAVLDLSRFRSGLVLNPDPALDSEFNTVPNSSYALDTNFSPTLHSVLGPVFDFEPSYSKLLKYLLAILLSVSISLPVTVPI</sequence>
<evidence type="ECO:0000313" key="2">
    <source>
        <dbReference type="EMBL" id="GBP94948.1"/>
    </source>
</evidence>
<dbReference type="Proteomes" id="UP000299102">
    <property type="component" value="Unassembled WGS sequence"/>
</dbReference>
<feature type="chain" id="PRO_5020034841" evidence="1">
    <location>
        <begin position="18"/>
        <end position="122"/>
    </location>
</feature>
<keyword evidence="1" id="KW-0732">Signal</keyword>
<evidence type="ECO:0000256" key="1">
    <source>
        <dbReference type="SAM" id="SignalP"/>
    </source>
</evidence>